<dbReference type="EMBL" id="ATAX01000024">
    <property type="protein sequence ID" value="EWM53630.1"/>
    <property type="molecule type" value="Genomic_DNA"/>
</dbReference>
<dbReference type="RefSeq" id="WP_037299052.1">
    <property type="nucleotide sequence ID" value="NZ_ATAX01000024.1"/>
</dbReference>
<dbReference type="PATRIC" id="fig|1341157.4.peg.1655"/>
<dbReference type="PANTHER" id="PTHR31126">
    <property type="entry name" value="TYROSINE-PROTEIN PHOSPHATASE"/>
    <property type="match status" value="1"/>
</dbReference>
<accession>W7UYB7</accession>
<organism evidence="3 4">
    <name type="scientific">Ruminococcus flavefaciens 007c</name>
    <dbReference type="NCBI Taxonomy" id="1341157"/>
    <lineage>
        <taxon>Bacteria</taxon>
        <taxon>Bacillati</taxon>
        <taxon>Bacillota</taxon>
        <taxon>Clostridia</taxon>
        <taxon>Eubacteriales</taxon>
        <taxon>Oscillospiraceae</taxon>
        <taxon>Ruminococcus</taxon>
    </lineage>
</organism>
<dbReference type="Pfam" id="PF13350">
    <property type="entry name" value="Y_phosphatase3"/>
    <property type="match status" value="1"/>
</dbReference>
<dbReference type="InterPro" id="IPR029021">
    <property type="entry name" value="Prot-tyrosine_phosphatase-like"/>
</dbReference>
<evidence type="ECO:0000313" key="3">
    <source>
        <dbReference type="EMBL" id="EWM53630.1"/>
    </source>
</evidence>
<evidence type="ECO:0000259" key="2">
    <source>
        <dbReference type="PROSITE" id="PS50056"/>
    </source>
</evidence>
<dbReference type="Gene3D" id="3.90.190.10">
    <property type="entry name" value="Protein tyrosine phosphatase superfamily"/>
    <property type="match status" value="1"/>
</dbReference>
<proteinExistence type="inferred from homology"/>
<dbReference type="SUPFAM" id="SSF52799">
    <property type="entry name" value="(Phosphotyrosine protein) phosphatases II"/>
    <property type="match status" value="1"/>
</dbReference>
<feature type="domain" description="Tyrosine specific protein phosphatases" evidence="2">
    <location>
        <begin position="110"/>
        <end position="160"/>
    </location>
</feature>
<comment type="caution">
    <text evidence="3">The sequence shown here is derived from an EMBL/GenBank/DDBJ whole genome shotgun (WGS) entry which is preliminary data.</text>
</comment>
<dbReference type="InterPro" id="IPR000387">
    <property type="entry name" value="Tyr_Pase_dom"/>
</dbReference>
<evidence type="ECO:0000256" key="1">
    <source>
        <dbReference type="ARBA" id="ARBA00009580"/>
    </source>
</evidence>
<dbReference type="OrthoDB" id="9815473at2"/>
<reference evidence="3 4" key="1">
    <citation type="journal article" date="2014" name="PLoS ONE">
        <title>Rumen cellulosomics: divergent fiber-degrading strategies revealed by comparative genome-wide analysis of six ruminococcal strains.</title>
        <authorList>
            <person name="Dassa B."/>
            <person name="Borovok I."/>
            <person name="Ruimy-Israeli V."/>
            <person name="Lamed R."/>
            <person name="Flint H.J."/>
            <person name="Duncan S.H."/>
            <person name="Henrissat B."/>
            <person name="Coutinho P."/>
            <person name="Morrison M."/>
            <person name="Mosoni P."/>
            <person name="Yeoman C.J."/>
            <person name="White B.A."/>
            <person name="Bayer E.A."/>
        </authorList>
    </citation>
    <scope>NUCLEOTIDE SEQUENCE [LARGE SCALE GENOMIC DNA]</scope>
    <source>
        <strain evidence="3 4">007c</strain>
    </source>
</reference>
<dbReference type="PROSITE" id="PS50056">
    <property type="entry name" value="TYR_PHOSPHATASE_2"/>
    <property type="match status" value="1"/>
</dbReference>
<dbReference type="InterPro" id="IPR016130">
    <property type="entry name" value="Tyr_Pase_AS"/>
</dbReference>
<dbReference type="GO" id="GO:0004721">
    <property type="term" value="F:phosphoprotein phosphatase activity"/>
    <property type="evidence" value="ECO:0007669"/>
    <property type="project" value="InterPro"/>
</dbReference>
<protein>
    <recommendedName>
        <fullName evidence="2">Tyrosine specific protein phosphatases domain-containing protein</fullName>
    </recommendedName>
</protein>
<keyword evidence="4" id="KW-1185">Reference proteome</keyword>
<evidence type="ECO:0000313" key="4">
    <source>
        <dbReference type="Proteomes" id="UP000019365"/>
    </source>
</evidence>
<dbReference type="Proteomes" id="UP000019365">
    <property type="component" value="Unassembled WGS sequence"/>
</dbReference>
<dbReference type="InterPro" id="IPR026893">
    <property type="entry name" value="Tyr/Ser_Pase_IphP-type"/>
</dbReference>
<dbReference type="eggNOG" id="COG2365">
    <property type="taxonomic scope" value="Bacteria"/>
</dbReference>
<comment type="similarity">
    <text evidence="1">Belongs to the protein-tyrosine phosphatase family.</text>
</comment>
<name>W7UYB7_RUMFL</name>
<dbReference type="AlphaFoldDB" id="W7UYB7"/>
<gene>
    <name evidence="3" type="ORF">RF007C_06110</name>
</gene>
<sequence length="231" mass="25641">MIYKSLLSCSLNTRELGGKKTADGNITKFGVFWRSDVIADQTAEDIEKLLECRITTIIDMRTEEEILKTPNGLADLKGFKYYHFPITEGSGVPESLEAVPVSYISIAAAENMPNVMKVLAEALEGVLFHCTAGKDRTGVVSAVILMACGVERDIIVSDYVVSREYNKKRLKAFLEAHPEVDRNIVLANEKSMSGFIDLFTLRFGSIEGYFEHIGLSAEHADMIRNKLLKGI</sequence>
<dbReference type="PANTHER" id="PTHR31126:SF1">
    <property type="entry name" value="TYROSINE SPECIFIC PROTEIN PHOSPHATASES DOMAIN-CONTAINING PROTEIN"/>
    <property type="match status" value="1"/>
</dbReference>
<dbReference type="PROSITE" id="PS00383">
    <property type="entry name" value="TYR_PHOSPHATASE_1"/>
    <property type="match status" value="1"/>
</dbReference>